<keyword evidence="4" id="KW-0732">Signal</keyword>
<dbReference type="Gene3D" id="3.40.50.360">
    <property type="match status" value="1"/>
</dbReference>
<dbReference type="PANTHER" id="PTHR39201">
    <property type="entry name" value="EXPORTED PROTEIN-RELATED"/>
    <property type="match status" value="1"/>
</dbReference>
<evidence type="ECO:0000259" key="5">
    <source>
        <dbReference type="Pfam" id="PF12682"/>
    </source>
</evidence>
<dbReference type="PROSITE" id="PS51257">
    <property type="entry name" value="PROKAR_LIPOPROTEIN"/>
    <property type="match status" value="1"/>
</dbReference>
<evidence type="ECO:0000313" key="7">
    <source>
        <dbReference type="Proteomes" id="UP000430564"/>
    </source>
</evidence>
<feature type="domain" description="Flavodoxin-like" evidence="5">
    <location>
        <begin position="35"/>
        <end position="170"/>
    </location>
</feature>
<feature type="chain" id="PRO_5026341704" evidence="4">
    <location>
        <begin position="31"/>
        <end position="195"/>
    </location>
</feature>
<dbReference type="OrthoDB" id="9806505at2"/>
<dbReference type="EMBL" id="WEHX01000053">
    <property type="protein sequence ID" value="KAB7657714.1"/>
    <property type="molecule type" value="Genomic_DNA"/>
</dbReference>
<evidence type="ECO:0000256" key="3">
    <source>
        <dbReference type="ARBA" id="ARBA00022643"/>
    </source>
</evidence>
<comment type="caution">
    <text evidence="6">The sequence shown here is derived from an EMBL/GenBank/DDBJ whole genome shotgun (WGS) entry which is preliminary data.</text>
</comment>
<gene>
    <name evidence="6" type="ORF">GBM95_07910</name>
</gene>
<sequence>MTNRTLQRRTCLRAFAGLLAAAAGCRAAHAADPKKMIVLYFSWSGSTQKVAEEIQRLTGCDIARIETVTPYPRDYQATVKIAVPEHESKARPPIRPLPDLSAYNVIAIGHPIWSGQMPMALYTFLENTDLSGKTIFHFSTSGGSGLGNSQQEIARLEPNARLLPGHTVYGWGGVRDLSVVRGWLEADGIALKSGT</sequence>
<proteinExistence type="predicted"/>
<accession>A0A6I1EMU0</accession>
<protein>
    <submittedName>
        <fullName evidence="6">Flavodoxin</fullName>
    </submittedName>
</protein>
<dbReference type="RefSeq" id="WP_152158595.1">
    <property type="nucleotide sequence ID" value="NZ_WEHX01000053.1"/>
</dbReference>
<evidence type="ECO:0000256" key="1">
    <source>
        <dbReference type="ARBA" id="ARBA00001917"/>
    </source>
</evidence>
<dbReference type="SUPFAM" id="SSF52218">
    <property type="entry name" value="Flavoproteins"/>
    <property type="match status" value="1"/>
</dbReference>
<reference evidence="6 7" key="1">
    <citation type="submission" date="2019-10" db="EMBL/GenBank/DDBJ databases">
        <title>Genome diversity of Sutterella seckii.</title>
        <authorList>
            <person name="Chaplin A.V."/>
            <person name="Sokolova S.R."/>
            <person name="Mosin K.A."/>
            <person name="Ivanova E.L."/>
            <person name="Kochetkova T.O."/>
            <person name="Goltsov A.Y."/>
            <person name="Trofimov D.Y."/>
            <person name="Efimov B.A."/>
        </authorList>
    </citation>
    <scope>NUCLEOTIDE SEQUENCE [LARGE SCALE GENOMIC DNA]</scope>
    <source>
        <strain evidence="6 7">ASD393</strain>
    </source>
</reference>
<dbReference type="InterPro" id="IPR008254">
    <property type="entry name" value="Flavodoxin/NO_synth"/>
</dbReference>
<dbReference type="AlphaFoldDB" id="A0A6I1EMU0"/>
<evidence type="ECO:0000256" key="4">
    <source>
        <dbReference type="SAM" id="SignalP"/>
    </source>
</evidence>
<organism evidence="6 7">
    <name type="scientific">Sutterella seckii</name>
    <dbReference type="NCBI Taxonomy" id="1944635"/>
    <lineage>
        <taxon>Bacteria</taxon>
        <taxon>Pseudomonadati</taxon>
        <taxon>Pseudomonadota</taxon>
        <taxon>Betaproteobacteria</taxon>
        <taxon>Burkholderiales</taxon>
        <taxon>Sutterellaceae</taxon>
        <taxon>Sutterella</taxon>
    </lineage>
</organism>
<dbReference type="InterPro" id="IPR006311">
    <property type="entry name" value="TAT_signal"/>
</dbReference>
<name>A0A6I1EMU0_9BURK</name>
<dbReference type="Pfam" id="PF12682">
    <property type="entry name" value="Flavodoxin_4"/>
    <property type="match status" value="1"/>
</dbReference>
<dbReference type="GO" id="GO:0010181">
    <property type="term" value="F:FMN binding"/>
    <property type="evidence" value="ECO:0007669"/>
    <property type="project" value="InterPro"/>
</dbReference>
<feature type="signal peptide" evidence="4">
    <location>
        <begin position="1"/>
        <end position="30"/>
    </location>
</feature>
<evidence type="ECO:0000313" key="6">
    <source>
        <dbReference type="EMBL" id="KAB7657714.1"/>
    </source>
</evidence>
<dbReference type="InterPro" id="IPR029039">
    <property type="entry name" value="Flavoprotein-like_sf"/>
</dbReference>
<dbReference type="PROSITE" id="PS51318">
    <property type="entry name" value="TAT"/>
    <property type="match status" value="1"/>
</dbReference>
<keyword evidence="3" id="KW-0288">FMN</keyword>
<evidence type="ECO:0000256" key="2">
    <source>
        <dbReference type="ARBA" id="ARBA00022630"/>
    </source>
</evidence>
<keyword evidence="2" id="KW-0285">Flavoprotein</keyword>
<dbReference type="PROSITE" id="PS00201">
    <property type="entry name" value="FLAVODOXIN"/>
    <property type="match status" value="1"/>
</dbReference>
<dbReference type="PANTHER" id="PTHR39201:SF1">
    <property type="entry name" value="FLAVODOXIN-LIKE DOMAIN-CONTAINING PROTEIN"/>
    <property type="match status" value="1"/>
</dbReference>
<dbReference type="GO" id="GO:0009055">
    <property type="term" value="F:electron transfer activity"/>
    <property type="evidence" value="ECO:0007669"/>
    <property type="project" value="InterPro"/>
</dbReference>
<comment type="cofactor">
    <cofactor evidence="1">
        <name>FMN</name>
        <dbReference type="ChEBI" id="CHEBI:58210"/>
    </cofactor>
</comment>
<dbReference type="InterPro" id="IPR001226">
    <property type="entry name" value="Flavodoxin_CS"/>
</dbReference>
<dbReference type="Proteomes" id="UP000430564">
    <property type="component" value="Unassembled WGS sequence"/>
</dbReference>